<accession>A0A1Z5ST37</accession>
<evidence type="ECO:0000256" key="2">
    <source>
        <dbReference type="ARBA" id="ARBA00022857"/>
    </source>
</evidence>
<comment type="similarity">
    <text evidence="1">Belongs to the short-chain dehydrogenases/reductases (SDR) family.</text>
</comment>
<proteinExistence type="inferred from homology"/>
<gene>
    <name evidence="4" type="ORF">BTJ68_14087</name>
</gene>
<dbReference type="EMBL" id="MUNK01000269">
    <property type="protein sequence ID" value="OTA23918.1"/>
    <property type="molecule type" value="Genomic_DNA"/>
</dbReference>
<dbReference type="PANTHER" id="PTHR43943">
    <property type="entry name" value="DEHYDROGENASE/REDUCTASE (SDR FAMILY) MEMBER 4"/>
    <property type="match status" value="1"/>
</dbReference>
<dbReference type="InterPro" id="IPR036291">
    <property type="entry name" value="NAD(P)-bd_dom_sf"/>
</dbReference>
<comment type="caution">
    <text evidence="4">The sequence shown here is derived from an EMBL/GenBank/DDBJ whole genome shotgun (WGS) entry which is preliminary data.</text>
</comment>
<dbReference type="AlphaFoldDB" id="A0A1Z5ST37"/>
<dbReference type="PANTHER" id="PTHR43943:SF17">
    <property type="entry name" value="3-PHENYLPROPIONATE-DIHYDRODIOL_CINNAMIC ACID-DIHYDRODIOL DEHYDROGENASE"/>
    <property type="match status" value="1"/>
</dbReference>
<dbReference type="Pfam" id="PF13561">
    <property type="entry name" value="adh_short_C2"/>
    <property type="match status" value="1"/>
</dbReference>
<keyword evidence="5" id="KW-1185">Reference proteome</keyword>
<dbReference type="STRING" id="1157616.A0A1Z5ST37"/>
<keyword evidence="2" id="KW-0521">NADP</keyword>
<dbReference type="VEuPathDB" id="FungiDB:BTJ68_14087"/>
<name>A0A1Z5ST37_HORWE</name>
<dbReference type="PRINTS" id="PR00081">
    <property type="entry name" value="GDHRDH"/>
</dbReference>
<protein>
    <submittedName>
        <fullName evidence="4">Uncharacterized protein</fullName>
    </submittedName>
</protein>
<evidence type="ECO:0000313" key="4">
    <source>
        <dbReference type="EMBL" id="OTA23918.1"/>
    </source>
</evidence>
<dbReference type="SUPFAM" id="SSF51735">
    <property type="entry name" value="NAD(P)-binding Rossmann-fold domains"/>
    <property type="match status" value="1"/>
</dbReference>
<reference evidence="4 5" key="1">
    <citation type="submission" date="2017-01" db="EMBL/GenBank/DDBJ databases">
        <title>The recent genome duplication of the halophilic yeast Hortaea werneckii: insights from long-read sequencing.</title>
        <authorList>
            <person name="Sinha S."/>
            <person name="Flibotte S."/>
            <person name="Neira M."/>
            <person name="Lenassi M."/>
            <person name="Gostincar C."/>
            <person name="Stajich J.E."/>
            <person name="Nislow C.E."/>
        </authorList>
    </citation>
    <scope>NUCLEOTIDE SEQUENCE [LARGE SCALE GENOMIC DNA]</scope>
    <source>
        <strain evidence="4 5">EXF-2000</strain>
    </source>
</reference>
<dbReference type="Gene3D" id="3.40.50.720">
    <property type="entry name" value="NAD(P)-binding Rossmann-like Domain"/>
    <property type="match status" value="1"/>
</dbReference>
<dbReference type="Proteomes" id="UP000194280">
    <property type="component" value="Unassembled WGS sequence"/>
</dbReference>
<evidence type="ECO:0000256" key="1">
    <source>
        <dbReference type="ARBA" id="ARBA00006484"/>
    </source>
</evidence>
<organism evidence="4 5">
    <name type="scientific">Hortaea werneckii EXF-2000</name>
    <dbReference type="NCBI Taxonomy" id="1157616"/>
    <lineage>
        <taxon>Eukaryota</taxon>
        <taxon>Fungi</taxon>
        <taxon>Dikarya</taxon>
        <taxon>Ascomycota</taxon>
        <taxon>Pezizomycotina</taxon>
        <taxon>Dothideomycetes</taxon>
        <taxon>Dothideomycetidae</taxon>
        <taxon>Mycosphaerellales</taxon>
        <taxon>Teratosphaeriaceae</taxon>
        <taxon>Hortaea</taxon>
    </lineage>
</organism>
<keyword evidence="3" id="KW-0560">Oxidoreductase</keyword>
<dbReference type="FunFam" id="3.40.50.720:FF:000084">
    <property type="entry name" value="Short-chain dehydrogenase reductase"/>
    <property type="match status" value="1"/>
</dbReference>
<dbReference type="PRINTS" id="PR00080">
    <property type="entry name" value="SDRFAMILY"/>
</dbReference>
<dbReference type="CDD" id="cd05233">
    <property type="entry name" value="SDR_c"/>
    <property type="match status" value="1"/>
</dbReference>
<dbReference type="OrthoDB" id="47007at2759"/>
<evidence type="ECO:0000256" key="3">
    <source>
        <dbReference type="ARBA" id="ARBA00023002"/>
    </source>
</evidence>
<dbReference type="GO" id="GO:0016491">
    <property type="term" value="F:oxidoreductase activity"/>
    <property type="evidence" value="ECO:0007669"/>
    <property type="project" value="UniProtKB-KW"/>
</dbReference>
<sequence>MHLGLEKKVVLVTGGTKGIGRTIVRHFLQEGAIVHFCSRTQDEVDAANKALAKEFSAQQVLGVVVDVANLAQLATWVAACAKESGRIDVAVANVSALSLDDSAESWDKAFRTDMMGTQTLYGAAIPELEKTKGNIVTISSVSGRDIDFSAPSPYGAMKAALVHYTAQLAHTLAPKGIRANTCSPGNIYIEDGVWGGVEKNMPEFFEKQKAANPMGRMGKPEEIADAVLFLASERASFVSGSNFVVDGALCTGVQL</sequence>
<evidence type="ECO:0000313" key="5">
    <source>
        <dbReference type="Proteomes" id="UP000194280"/>
    </source>
</evidence>
<dbReference type="InParanoid" id="A0A1Z5ST37"/>
<dbReference type="InterPro" id="IPR002347">
    <property type="entry name" value="SDR_fam"/>
</dbReference>